<feature type="transmembrane region" description="Helical" evidence="13">
    <location>
        <begin position="395"/>
        <end position="417"/>
    </location>
</feature>
<evidence type="ECO:0000313" key="15">
    <source>
        <dbReference type="Proteomes" id="UP000255335"/>
    </source>
</evidence>
<feature type="transmembrane region" description="Helical" evidence="13">
    <location>
        <begin position="130"/>
        <end position="151"/>
    </location>
</feature>
<comment type="similarity">
    <text evidence="2 13">Belongs to the cytochrome ubiquinol oxidase subunit 1 family.</text>
</comment>
<keyword evidence="11 13" id="KW-0408">Iron</keyword>
<keyword evidence="10 13" id="KW-1133">Transmembrane helix</keyword>
<gene>
    <name evidence="14" type="primary">cydA</name>
    <name evidence="14" type="ORF">NCTC12221_00114</name>
</gene>
<evidence type="ECO:0000256" key="3">
    <source>
        <dbReference type="ARBA" id="ARBA00022448"/>
    </source>
</evidence>
<dbReference type="AlphaFoldDB" id="A0A377JLM1"/>
<feature type="transmembrane region" description="Helical" evidence="13">
    <location>
        <begin position="97"/>
        <end position="123"/>
    </location>
</feature>
<dbReference type="GO" id="GO:0046872">
    <property type="term" value="F:metal ion binding"/>
    <property type="evidence" value="ECO:0007669"/>
    <property type="project" value="UniProtKB-UniRule"/>
</dbReference>
<evidence type="ECO:0000256" key="11">
    <source>
        <dbReference type="ARBA" id="ARBA00023004"/>
    </source>
</evidence>
<dbReference type="GO" id="GO:0019646">
    <property type="term" value="P:aerobic electron transport chain"/>
    <property type="evidence" value="ECO:0007669"/>
    <property type="project" value="InterPro"/>
</dbReference>
<evidence type="ECO:0000256" key="5">
    <source>
        <dbReference type="ARBA" id="ARBA00022519"/>
    </source>
</evidence>
<evidence type="ECO:0000256" key="12">
    <source>
        <dbReference type="ARBA" id="ARBA00023136"/>
    </source>
</evidence>
<keyword evidence="4 13" id="KW-1003">Cell membrane</keyword>
<dbReference type="GO" id="GO:0016682">
    <property type="term" value="F:oxidoreductase activity, acting on diphenols and related substances as donors, oxygen as acceptor"/>
    <property type="evidence" value="ECO:0007669"/>
    <property type="project" value="TreeGrafter"/>
</dbReference>
<evidence type="ECO:0000256" key="13">
    <source>
        <dbReference type="PIRNR" id="PIRNR006446"/>
    </source>
</evidence>
<keyword evidence="9 13" id="KW-0249">Electron transport</keyword>
<dbReference type="InterPro" id="IPR002585">
    <property type="entry name" value="Cyt-d_ubiquinol_oxidase_su_1"/>
</dbReference>
<evidence type="ECO:0000313" key="14">
    <source>
        <dbReference type="EMBL" id="STP08701.1"/>
    </source>
</evidence>
<protein>
    <submittedName>
        <fullName evidence="14">Cytochrome bd quinol oxidase subunit I</fullName>
        <ecNumber evidence="14">1.10.3.-</ecNumber>
    </submittedName>
</protein>
<keyword evidence="8 13" id="KW-0479">Metal-binding</keyword>
<feature type="transmembrane region" description="Helical" evidence="13">
    <location>
        <begin position="189"/>
        <end position="213"/>
    </location>
</feature>
<feature type="transmembrane region" description="Helical" evidence="13">
    <location>
        <begin position="225"/>
        <end position="243"/>
    </location>
</feature>
<feature type="transmembrane region" description="Helical" evidence="13">
    <location>
        <begin position="429"/>
        <end position="451"/>
    </location>
</feature>
<evidence type="ECO:0000256" key="8">
    <source>
        <dbReference type="ARBA" id="ARBA00022723"/>
    </source>
</evidence>
<keyword evidence="3 13" id="KW-0813">Transport</keyword>
<feature type="transmembrane region" description="Helical" evidence="13">
    <location>
        <begin position="20"/>
        <end position="46"/>
    </location>
</feature>
<evidence type="ECO:0000256" key="2">
    <source>
        <dbReference type="ARBA" id="ARBA00009819"/>
    </source>
</evidence>
<comment type="subcellular location">
    <subcellularLocation>
        <location evidence="1">Cell inner membrane</location>
        <topology evidence="1">Multi-pass membrane protein</topology>
    </subcellularLocation>
</comment>
<dbReference type="Pfam" id="PF01654">
    <property type="entry name" value="Cyt_bd_oxida_I"/>
    <property type="match status" value="1"/>
</dbReference>
<evidence type="ECO:0000256" key="9">
    <source>
        <dbReference type="ARBA" id="ARBA00022982"/>
    </source>
</evidence>
<proteinExistence type="inferred from homology"/>
<dbReference type="EC" id="1.10.3.-" evidence="14"/>
<keyword evidence="7 13" id="KW-0812">Transmembrane</keyword>
<evidence type="ECO:0000256" key="7">
    <source>
        <dbReference type="ARBA" id="ARBA00022692"/>
    </source>
</evidence>
<name>A0A377JLM1_9HELI</name>
<keyword evidence="5" id="KW-0997">Cell inner membrane</keyword>
<feature type="transmembrane region" description="Helical" evidence="13">
    <location>
        <begin position="58"/>
        <end position="77"/>
    </location>
</feature>
<dbReference type="PANTHER" id="PTHR30365:SF0">
    <property type="entry name" value="CYTOCHROME BD-I UBIQUINOL OXIDASE SUBUNIT 1"/>
    <property type="match status" value="1"/>
</dbReference>
<evidence type="ECO:0000256" key="6">
    <source>
        <dbReference type="ARBA" id="ARBA00022617"/>
    </source>
</evidence>
<dbReference type="GO" id="GO:0070069">
    <property type="term" value="C:cytochrome complex"/>
    <property type="evidence" value="ECO:0007669"/>
    <property type="project" value="UniProtKB-UniRule"/>
</dbReference>
<organism evidence="14 15">
    <name type="scientific">Helicobacter cinaedi</name>
    <dbReference type="NCBI Taxonomy" id="213"/>
    <lineage>
        <taxon>Bacteria</taxon>
        <taxon>Pseudomonadati</taxon>
        <taxon>Campylobacterota</taxon>
        <taxon>Epsilonproteobacteria</taxon>
        <taxon>Campylobacterales</taxon>
        <taxon>Helicobacteraceae</taxon>
        <taxon>Helicobacter</taxon>
    </lineage>
</organism>
<dbReference type="Proteomes" id="UP000255335">
    <property type="component" value="Unassembled WGS sequence"/>
</dbReference>
<keyword evidence="12 13" id="KW-0472">Membrane</keyword>
<reference evidence="14 15" key="1">
    <citation type="submission" date="2018-06" db="EMBL/GenBank/DDBJ databases">
        <authorList>
            <consortium name="Pathogen Informatics"/>
            <person name="Doyle S."/>
        </authorList>
    </citation>
    <scope>NUCLEOTIDE SEQUENCE [LARGE SCALE GENOMIC DNA]</scope>
    <source>
        <strain evidence="14 15">NCTC12221</strain>
    </source>
</reference>
<evidence type="ECO:0000256" key="4">
    <source>
        <dbReference type="ARBA" id="ARBA00022475"/>
    </source>
</evidence>
<evidence type="ECO:0000256" key="10">
    <source>
        <dbReference type="ARBA" id="ARBA00022989"/>
    </source>
</evidence>
<accession>A0A377JLM1</accession>
<keyword evidence="14" id="KW-0560">Oxidoreductase</keyword>
<dbReference type="GO" id="GO:0005886">
    <property type="term" value="C:plasma membrane"/>
    <property type="evidence" value="ECO:0007669"/>
    <property type="project" value="UniProtKB-SubCell"/>
</dbReference>
<dbReference type="PANTHER" id="PTHR30365">
    <property type="entry name" value="CYTOCHROME D UBIQUINOL OXIDASE"/>
    <property type="match status" value="1"/>
</dbReference>
<dbReference type="PIRSF" id="PIRSF006446">
    <property type="entry name" value="Cyt_quinol_oxidase_1"/>
    <property type="match status" value="1"/>
</dbReference>
<dbReference type="EMBL" id="UGHZ01000001">
    <property type="protein sequence ID" value="STP08701.1"/>
    <property type="molecule type" value="Genomic_DNA"/>
</dbReference>
<evidence type="ECO:0000256" key="1">
    <source>
        <dbReference type="ARBA" id="ARBA00004429"/>
    </source>
</evidence>
<feature type="transmembrane region" description="Helical" evidence="13">
    <location>
        <begin position="480"/>
        <end position="501"/>
    </location>
</feature>
<dbReference type="GO" id="GO:0020037">
    <property type="term" value="F:heme binding"/>
    <property type="evidence" value="ECO:0007669"/>
    <property type="project" value="TreeGrafter"/>
</dbReference>
<dbReference type="GO" id="GO:0009055">
    <property type="term" value="F:electron transfer activity"/>
    <property type="evidence" value="ECO:0007669"/>
    <property type="project" value="UniProtKB-UniRule"/>
</dbReference>
<sequence>MDMVNELASVDWARAQFALTALYHFLFVPLTLGLSFIVAIMETIYVKTGNPQWRKITRFWLTLFAINFAIGVATGIIMEFEFGTNWANYSWFVGDIFGAPLAVEGIMAFFLEATFFAVMFFGWDKVSKKFHLLSTWFVAIGSNLSAFWILVANGWMQYPIGTIFNPDTARNEMSSFAEVALSPVAVSKFLHTVASGYVISALFVMGISALYLLRGRFISEAKKSLIVGASFGLITSMFLFFSGDESAYRVTQHQPMKLAAMEGIYHGEHRAGITAFGILNPDKKPGDDKEVFLFDITIPYALSILGNRSPNSFVPGIEDLLHGNEKQGITGIDSRIQSGKLALSALKDYKEAKAQNDTEAMNFNRGILESNMPNFGYGYLEKPEDAIPPIALTFYSFHIMVALGSAFFVLFIIVLYLAMANNVVQFRKILWLCVIAIPFGYIAAEAGWIVAEVGRQPWAIQDLLPVGIAATHLSSVHIQVSFFIFAFLFTTLLCAEIGIMIKSIKKGFVEEHSVDSTHKGGK</sequence>
<keyword evidence="6 13" id="KW-0349">Heme</keyword>